<dbReference type="STRING" id="1183432.AGR3A_Cc250139"/>
<keyword evidence="2" id="KW-1185">Reference proteome</keyword>
<name>A0A1S7PED1_9HYPH</name>
<protein>
    <submittedName>
        <fullName evidence="1">Uncharacterized protein</fullName>
    </submittedName>
</protein>
<dbReference type="EMBL" id="FBWK01000018">
    <property type="protein sequence ID" value="CUX20156.1"/>
    <property type="molecule type" value="Genomic_DNA"/>
</dbReference>
<dbReference type="Proteomes" id="UP000191988">
    <property type="component" value="Unassembled WGS sequence"/>
</dbReference>
<proteinExistence type="predicted"/>
<sequence>MNTPDLDLTKRVWTYKRAGIIAIGTWLRLDQRFRPCMVIIPADREYDDRLTPCVVTIDKAWIWSEEVGDPIQAAHTAHQFAETLGLASHDKRTVIRLAMFIQDHLGDLLSIPPYQNPDQQTVAEITMRNPDTGRTIEAEIRE</sequence>
<evidence type="ECO:0000313" key="2">
    <source>
        <dbReference type="Proteomes" id="UP000191988"/>
    </source>
</evidence>
<accession>A0A1S7PED1</accession>
<organism evidence="1 2">
    <name type="scientific">Agrobacterium tomkonis CFBP 6623</name>
    <dbReference type="NCBI Taxonomy" id="1183432"/>
    <lineage>
        <taxon>Bacteria</taxon>
        <taxon>Pseudomonadati</taxon>
        <taxon>Pseudomonadota</taxon>
        <taxon>Alphaproteobacteria</taxon>
        <taxon>Hyphomicrobiales</taxon>
        <taxon>Rhizobiaceae</taxon>
        <taxon>Rhizobium/Agrobacterium group</taxon>
        <taxon>Agrobacterium</taxon>
        <taxon>Agrobacterium tumefaciens complex</taxon>
    </lineage>
</organism>
<dbReference type="RefSeq" id="WP_080842124.1">
    <property type="nucleotide sequence ID" value="NZ_LT009723.1"/>
</dbReference>
<gene>
    <name evidence="1" type="ORF">AGR3A_Cc250139</name>
</gene>
<dbReference type="AlphaFoldDB" id="A0A1S7PED1"/>
<evidence type="ECO:0000313" key="1">
    <source>
        <dbReference type="EMBL" id="CUX20156.1"/>
    </source>
</evidence>
<reference evidence="2" key="1">
    <citation type="submission" date="2016-01" db="EMBL/GenBank/DDBJ databases">
        <authorList>
            <person name="Regsiter A."/>
            <person name="william w."/>
        </authorList>
    </citation>
    <scope>NUCLEOTIDE SEQUENCE [LARGE SCALE GENOMIC DNA]</scope>
    <source>
        <strain evidence="2">CFBP 6623</strain>
    </source>
</reference>